<proteinExistence type="predicted"/>
<accession>A0A439D3I8</accession>
<evidence type="ECO:0000313" key="2">
    <source>
        <dbReference type="EMBL" id="RWA08964.1"/>
    </source>
</evidence>
<evidence type="ECO:0000256" key="1">
    <source>
        <dbReference type="SAM" id="MobiDB-lite"/>
    </source>
</evidence>
<name>A0A439D3I8_9PEZI</name>
<keyword evidence="3" id="KW-1185">Reference proteome</keyword>
<feature type="region of interest" description="Disordered" evidence="1">
    <location>
        <begin position="50"/>
        <end position="70"/>
    </location>
</feature>
<comment type="caution">
    <text evidence="2">The sequence shown here is derived from an EMBL/GenBank/DDBJ whole genome shotgun (WGS) entry which is preliminary data.</text>
</comment>
<organism evidence="2 3">
    <name type="scientific">Xylaria grammica</name>
    <dbReference type="NCBI Taxonomy" id="363999"/>
    <lineage>
        <taxon>Eukaryota</taxon>
        <taxon>Fungi</taxon>
        <taxon>Dikarya</taxon>
        <taxon>Ascomycota</taxon>
        <taxon>Pezizomycotina</taxon>
        <taxon>Sordariomycetes</taxon>
        <taxon>Xylariomycetidae</taxon>
        <taxon>Xylariales</taxon>
        <taxon>Xylariaceae</taxon>
        <taxon>Xylaria</taxon>
    </lineage>
</organism>
<sequence>MASEIVQSAKQLLRFAQTGHPYTKRIRESDLNSALLVTAIPESKAARDLTPYPIDADDASPMPRGRHRSVLSVGLTKRRFMPHTMAA</sequence>
<gene>
    <name evidence="2" type="ORF">EKO27_g6151</name>
</gene>
<dbReference type="Proteomes" id="UP000286045">
    <property type="component" value="Unassembled WGS sequence"/>
</dbReference>
<dbReference type="EMBL" id="RYZI01000176">
    <property type="protein sequence ID" value="RWA08964.1"/>
    <property type="molecule type" value="Genomic_DNA"/>
</dbReference>
<protein>
    <submittedName>
        <fullName evidence="2">Uncharacterized protein</fullName>
    </submittedName>
</protein>
<dbReference type="AlphaFoldDB" id="A0A439D3I8"/>
<evidence type="ECO:0000313" key="3">
    <source>
        <dbReference type="Proteomes" id="UP000286045"/>
    </source>
</evidence>
<reference evidence="2 3" key="1">
    <citation type="submission" date="2018-12" db="EMBL/GenBank/DDBJ databases">
        <title>Draft genome sequence of Xylaria grammica IHI A82.</title>
        <authorList>
            <person name="Buettner E."/>
            <person name="Kellner H."/>
        </authorList>
    </citation>
    <scope>NUCLEOTIDE SEQUENCE [LARGE SCALE GENOMIC DNA]</scope>
    <source>
        <strain evidence="2 3">IHI A82</strain>
    </source>
</reference>